<evidence type="ECO:0000256" key="1">
    <source>
        <dbReference type="ARBA" id="ARBA00004141"/>
    </source>
</evidence>
<comment type="caution">
    <text evidence="9">The sequence shown here is derived from an EMBL/GenBank/DDBJ whole genome shotgun (WGS) entry which is preliminary data.</text>
</comment>
<keyword evidence="3" id="KW-0813">Transport</keyword>
<dbReference type="PANTHER" id="PTHR10778:SF13">
    <property type="entry name" value="ADENOSINE 3'-PHOSPHO 5'-PHOSPHOSULFATE TRANSPORTER 1"/>
    <property type="match status" value="1"/>
</dbReference>
<evidence type="ECO:0000256" key="6">
    <source>
        <dbReference type="ARBA" id="ARBA00023136"/>
    </source>
</evidence>
<keyword evidence="5 8" id="KW-1133">Transmembrane helix</keyword>
<evidence type="ECO:0000313" key="9">
    <source>
        <dbReference type="EMBL" id="KAG8041821.1"/>
    </source>
</evidence>
<dbReference type="PANTHER" id="PTHR10778">
    <property type="entry name" value="SOLUTE CARRIER FAMILY 35 MEMBER B"/>
    <property type="match status" value="1"/>
</dbReference>
<keyword evidence="10" id="KW-1185">Reference proteome</keyword>
<evidence type="ECO:0000256" key="8">
    <source>
        <dbReference type="SAM" id="Phobius"/>
    </source>
</evidence>
<feature type="transmembrane region" description="Helical" evidence="8">
    <location>
        <begin position="218"/>
        <end position="237"/>
    </location>
</feature>
<evidence type="ECO:0000256" key="4">
    <source>
        <dbReference type="ARBA" id="ARBA00022692"/>
    </source>
</evidence>
<feature type="transmembrane region" description="Helical" evidence="8">
    <location>
        <begin position="127"/>
        <end position="146"/>
    </location>
</feature>
<keyword evidence="6 8" id="KW-0472">Membrane</keyword>
<comment type="similarity">
    <text evidence="2">Belongs to the nucleotide-sugar transporter family. SLC35B subfamily.</text>
</comment>
<dbReference type="Proteomes" id="UP000729913">
    <property type="component" value="Unassembled WGS sequence"/>
</dbReference>
<accession>A0A8J5V1C7</accession>
<dbReference type="GO" id="GO:0000139">
    <property type="term" value="C:Golgi membrane"/>
    <property type="evidence" value="ECO:0007669"/>
    <property type="project" value="TreeGrafter"/>
</dbReference>
<keyword evidence="4 8" id="KW-0812">Transmembrane</keyword>
<feature type="transmembrane region" description="Helical" evidence="8">
    <location>
        <begin position="192"/>
        <end position="211"/>
    </location>
</feature>
<evidence type="ECO:0000313" key="10">
    <source>
        <dbReference type="Proteomes" id="UP000729913"/>
    </source>
</evidence>
<name>A0A8J5V1C7_9HYME</name>
<dbReference type="OrthoDB" id="10035043at2759"/>
<gene>
    <name evidence="9" type="ORF">G9C98_007125</name>
</gene>
<organism evidence="9 10">
    <name type="scientific">Cotesia typhae</name>
    <dbReference type="NCBI Taxonomy" id="2053667"/>
    <lineage>
        <taxon>Eukaryota</taxon>
        <taxon>Metazoa</taxon>
        <taxon>Ecdysozoa</taxon>
        <taxon>Arthropoda</taxon>
        <taxon>Hexapoda</taxon>
        <taxon>Insecta</taxon>
        <taxon>Pterygota</taxon>
        <taxon>Neoptera</taxon>
        <taxon>Endopterygota</taxon>
        <taxon>Hymenoptera</taxon>
        <taxon>Apocrita</taxon>
        <taxon>Ichneumonoidea</taxon>
        <taxon>Braconidae</taxon>
        <taxon>Microgastrinae</taxon>
        <taxon>Cotesia</taxon>
    </lineage>
</organism>
<evidence type="ECO:0000256" key="2">
    <source>
        <dbReference type="ARBA" id="ARBA00010694"/>
    </source>
</evidence>
<sequence>MTQEYVNSIGEKEHFKDSQFLVFVNRILAFTISGLYLIIRKQPRHITPLYKYSYCSLSNILSSWCQYEALKFVSFPTQVLAKASKIIPVMIMGKLVSRKTYEYYEYVTAGLISLGMTLFMLGSTETVNGSLIFIFFLIKLSVNYNLGAYITLLADKVTTISGVILLAGYMVLDSFTSNWQEAVSKEYGPTSIQMMCGVNLFSCLLTATSLLQQSGFTHSLYFLIKGLAILLSCLIYQHQITIFGVIGIFIVFGSIFLRNYCRNRLRALKKHRAENLNIKD</sequence>
<dbReference type="EMBL" id="JAAOIC020000006">
    <property type="protein sequence ID" value="KAG8041821.1"/>
    <property type="molecule type" value="Genomic_DNA"/>
</dbReference>
<evidence type="ECO:0000256" key="3">
    <source>
        <dbReference type="ARBA" id="ARBA00022448"/>
    </source>
</evidence>
<reference evidence="9" key="1">
    <citation type="submission" date="2020-03" db="EMBL/GenBank/DDBJ databases">
        <authorList>
            <person name="Chebbi M.A."/>
            <person name="Drezen J.M."/>
        </authorList>
    </citation>
    <scope>NUCLEOTIDE SEQUENCE</scope>
    <source>
        <tissue evidence="9">Whole body</tissue>
    </source>
</reference>
<protein>
    <recommendedName>
        <fullName evidence="7">Adenosine 3'-phospho 5'-phosphosulfate transporter 1</fullName>
    </recommendedName>
</protein>
<evidence type="ECO:0000256" key="7">
    <source>
        <dbReference type="ARBA" id="ARBA00039668"/>
    </source>
</evidence>
<feature type="transmembrane region" description="Helical" evidence="8">
    <location>
        <begin position="103"/>
        <end position="121"/>
    </location>
</feature>
<dbReference type="GO" id="GO:0005789">
    <property type="term" value="C:endoplasmic reticulum membrane"/>
    <property type="evidence" value="ECO:0007669"/>
    <property type="project" value="TreeGrafter"/>
</dbReference>
<dbReference type="AlphaFoldDB" id="A0A8J5V1C7"/>
<proteinExistence type="inferred from homology"/>
<evidence type="ECO:0000256" key="5">
    <source>
        <dbReference type="ARBA" id="ARBA00022989"/>
    </source>
</evidence>
<feature type="transmembrane region" description="Helical" evidence="8">
    <location>
        <begin position="153"/>
        <end position="172"/>
    </location>
</feature>
<feature type="transmembrane region" description="Helical" evidence="8">
    <location>
        <begin position="243"/>
        <end position="261"/>
    </location>
</feature>
<dbReference type="InterPro" id="IPR013657">
    <property type="entry name" value="SCL35B1-4/HUT1"/>
</dbReference>
<dbReference type="Pfam" id="PF08449">
    <property type="entry name" value="UAA"/>
    <property type="match status" value="1"/>
</dbReference>
<reference evidence="9" key="2">
    <citation type="submission" date="2021-04" db="EMBL/GenBank/DDBJ databases">
        <title>Genome-wide patterns of bracovirus chromosomal integration into multiple host tissues during parasitism.</title>
        <authorList>
            <person name="Chebbi M.A.C."/>
        </authorList>
    </citation>
    <scope>NUCLEOTIDE SEQUENCE</scope>
    <source>
        <tissue evidence="9">Whole body</tissue>
    </source>
</reference>
<dbReference type="GO" id="GO:0046964">
    <property type="term" value="F:3'-phosphoadenosine 5'-phosphosulfate transmembrane transporter activity"/>
    <property type="evidence" value="ECO:0007669"/>
    <property type="project" value="TreeGrafter"/>
</dbReference>
<comment type="subcellular location">
    <subcellularLocation>
        <location evidence="1">Membrane</location>
        <topology evidence="1">Multi-pass membrane protein</topology>
    </subcellularLocation>
</comment>
<feature type="transmembrane region" description="Helical" evidence="8">
    <location>
        <begin position="20"/>
        <end position="39"/>
    </location>
</feature>